<gene>
    <name evidence="2" type="ORF">EYF80_014372</name>
</gene>
<accession>A0A4Z2ICW1</accession>
<proteinExistence type="predicted"/>
<sequence length="229" mass="24615">MLTFFSFGSLWSWPDVASLKGTSILSELDRNESESESLLIRLARALASISPSSRNWIWLKGLPLGGIHPAAGRLTVGGREQVLPRQELPLQDLVSLLRMEAHERRRHAELEVLPAGLVGAVASHLNDLPVELDGSVAQLCDLAAEHVAVQAILVGRVLVGVEGDGPVDLAVVEVSLSPAESHQWSSADSQQAHGKGHGRQLGTLRCSDARGEHMQAEEVEPEGQAEKCI</sequence>
<evidence type="ECO:0000313" key="3">
    <source>
        <dbReference type="Proteomes" id="UP000314294"/>
    </source>
</evidence>
<dbReference type="EMBL" id="SRLO01000104">
    <property type="protein sequence ID" value="TNN75325.1"/>
    <property type="molecule type" value="Genomic_DNA"/>
</dbReference>
<feature type="compositionally biased region" description="Polar residues" evidence="1">
    <location>
        <begin position="182"/>
        <end position="192"/>
    </location>
</feature>
<organism evidence="2 3">
    <name type="scientific">Liparis tanakae</name>
    <name type="common">Tanaka's snailfish</name>
    <dbReference type="NCBI Taxonomy" id="230148"/>
    <lineage>
        <taxon>Eukaryota</taxon>
        <taxon>Metazoa</taxon>
        <taxon>Chordata</taxon>
        <taxon>Craniata</taxon>
        <taxon>Vertebrata</taxon>
        <taxon>Euteleostomi</taxon>
        <taxon>Actinopterygii</taxon>
        <taxon>Neopterygii</taxon>
        <taxon>Teleostei</taxon>
        <taxon>Neoteleostei</taxon>
        <taxon>Acanthomorphata</taxon>
        <taxon>Eupercaria</taxon>
        <taxon>Perciformes</taxon>
        <taxon>Cottioidei</taxon>
        <taxon>Cottales</taxon>
        <taxon>Liparidae</taxon>
        <taxon>Liparis</taxon>
    </lineage>
</organism>
<comment type="caution">
    <text evidence="2">The sequence shown here is derived from an EMBL/GenBank/DDBJ whole genome shotgun (WGS) entry which is preliminary data.</text>
</comment>
<feature type="region of interest" description="Disordered" evidence="1">
    <location>
        <begin position="182"/>
        <end position="203"/>
    </location>
</feature>
<keyword evidence="3" id="KW-1185">Reference proteome</keyword>
<dbReference type="Proteomes" id="UP000314294">
    <property type="component" value="Unassembled WGS sequence"/>
</dbReference>
<reference evidence="2 3" key="1">
    <citation type="submission" date="2019-03" db="EMBL/GenBank/DDBJ databases">
        <title>First draft genome of Liparis tanakae, snailfish: a comprehensive survey of snailfish specific genes.</title>
        <authorList>
            <person name="Kim W."/>
            <person name="Song I."/>
            <person name="Jeong J.-H."/>
            <person name="Kim D."/>
            <person name="Kim S."/>
            <person name="Ryu S."/>
            <person name="Song J.Y."/>
            <person name="Lee S.K."/>
        </authorList>
    </citation>
    <scope>NUCLEOTIDE SEQUENCE [LARGE SCALE GENOMIC DNA]</scope>
    <source>
        <tissue evidence="2">Muscle</tissue>
    </source>
</reference>
<evidence type="ECO:0000313" key="2">
    <source>
        <dbReference type="EMBL" id="TNN75325.1"/>
    </source>
</evidence>
<protein>
    <submittedName>
        <fullName evidence="2">Uncharacterized protein</fullName>
    </submittedName>
</protein>
<evidence type="ECO:0000256" key="1">
    <source>
        <dbReference type="SAM" id="MobiDB-lite"/>
    </source>
</evidence>
<name>A0A4Z2ICW1_9TELE</name>
<dbReference type="AlphaFoldDB" id="A0A4Z2ICW1"/>